<name>A0ABD1LRA2_9FABA</name>
<organism evidence="1 2">
    <name type="scientific">Flemingia macrophylla</name>
    <dbReference type="NCBI Taxonomy" id="520843"/>
    <lineage>
        <taxon>Eukaryota</taxon>
        <taxon>Viridiplantae</taxon>
        <taxon>Streptophyta</taxon>
        <taxon>Embryophyta</taxon>
        <taxon>Tracheophyta</taxon>
        <taxon>Spermatophyta</taxon>
        <taxon>Magnoliopsida</taxon>
        <taxon>eudicotyledons</taxon>
        <taxon>Gunneridae</taxon>
        <taxon>Pentapetalae</taxon>
        <taxon>rosids</taxon>
        <taxon>fabids</taxon>
        <taxon>Fabales</taxon>
        <taxon>Fabaceae</taxon>
        <taxon>Papilionoideae</taxon>
        <taxon>50 kb inversion clade</taxon>
        <taxon>NPAAA clade</taxon>
        <taxon>indigoferoid/millettioid clade</taxon>
        <taxon>Phaseoleae</taxon>
        <taxon>Flemingia</taxon>
    </lineage>
</organism>
<proteinExistence type="predicted"/>
<reference evidence="1 2" key="1">
    <citation type="submission" date="2024-08" db="EMBL/GenBank/DDBJ databases">
        <title>Insights into the chromosomal genome structure of Flemingia macrophylla.</title>
        <authorList>
            <person name="Ding Y."/>
            <person name="Zhao Y."/>
            <person name="Bi W."/>
            <person name="Wu M."/>
            <person name="Zhao G."/>
            <person name="Gong Y."/>
            <person name="Li W."/>
            <person name="Zhang P."/>
        </authorList>
    </citation>
    <scope>NUCLEOTIDE SEQUENCE [LARGE SCALE GENOMIC DNA]</scope>
    <source>
        <strain evidence="1">DYQJB</strain>
        <tissue evidence="1">Leaf</tissue>
    </source>
</reference>
<evidence type="ECO:0000313" key="2">
    <source>
        <dbReference type="Proteomes" id="UP001603857"/>
    </source>
</evidence>
<dbReference type="Proteomes" id="UP001603857">
    <property type="component" value="Unassembled WGS sequence"/>
</dbReference>
<gene>
    <name evidence="1" type="ORF">Fmac_024891</name>
</gene>
<evidence type="ECO:0000313" key="1">
    <source>
        <dbReference type="EMBL" id="KAL2325833.1"/>
    </source>
</evidence>
<accession>A0ABD1LRA2</accession>
<sequence>MSILRLMLQTSIAGHHSSRGQTLDREDGFQLQVVSVQEMMPLSLKEFTTWLQIHLLKLESYRARNDAIVIREVYDVATNTSVETRKVEGKLDALVNLVTQLAVNQKPASIARVFGIHSSNDHHKNVYPSSFARNDVTVIRGVHDVATDTSPETRKVVGKPDALVNLVAHLAVNQKPASIARVEGKLDALVNLVTQLAVNRKPASIARVCGIRSSNDHHTNATTVAEARQGVHDVTTDTSAETRKAEGKLDALMNLVTQLVVNQKLASIARVCGIRSSNDHHTNVCPSSQQPGVNEGVHDVATNTSAKNIKVEGRLDATVNLVTQLAVNLNEYPEAYAANIYSRPPQQQRGVHDVATDTSAESRKVEGKLDALVNLVTQLAVNRFLHLLQKGVHDMATDTSAETTKVEGKLDAIGNLVAQLAVNRKPPSVARVCDIRSSNDHHTNVCLSFSSATNDGIVIIGVDDVATDTFAETRKVEGKLDALMNCVTQLVQPGVNGHPEAYAANFARNDAIVIRGVPDVATDTSAETRKVEGKLDALMNLVTQLAVNWNPASVARVCGIRSSNDHYTNAITAAEARHLIEKMASNYYNLDALVNLVTQLAVNRKSASVARQPGVNENPKAYAANVYSRHHSSRGQTLDSEDGFQLLEVSVQEMMPLSLEEFTTRLQLHQLKLESFSARNDAISIRGVHDLATDTSAETRKVEGKLDALVNLVIQLAVNQKPASVERVFGIRSSNDHHTNRRWLPTPRSFRARNDAIVIKGVHDLATDTSTESRKVQGKLDALVNLVTQLAVNQKPASVARPTTAAEAGETLDRKYGFQLLAVSIQEMISLSLEEFTTLLRDTSAETRKVEGKLDALVNLVTQLAVNQKPASIARVCGIRSSNDHHRNVRPSFFSARNDAIVIRGVHDVATDTSAETRKVEGKLDALMNLVTQLAVNRKPASVARVCGIRSSNDHHTNVSGHHSSRGQTLDREDGFQLLAISVQEMMPLLSEEFTTWLQIHLLKLESARNDAIFIRGVHDLATDTSAETRKVEGKLDALVNLVTQLVVNKKHVSVARVYGIHSSNDHHTNRVHDLATDTSAETRKVEGKLDALVNLVTQLAVNQMPASVERVCGIRSSNDHHTNRRGLPTPRSFSARNDAIVIRGVHDVATETSTETRKVEGKLDALVDLVTQLAVNQKPASVASQPGVNEQHPQAYAANIYSRPPQEQRQTLDREDGFQLLAVSVQEMMPLSLEEFTTWLQIHLLKLERAVHDMATDTSTETSNVQGNLYALVNMVTQLAVNQKPASVAREGERQASCSCELGDSVSCESESYLLLQESVASVLPITAKQIFSARNDVIVIRGVHDVATDRSDETRKVEVKLDAIVNLVTQLAVNQKHTTVARVRDIRSSNDHHTNVCPSS</sequence>
<protein>
    <submittedName>
        <fullName evidence="1">Uncharacterized protein</fullName>
    </submittedName>
</protein>
<dbReference type="EMBL" id="JBGMDY010000008">
    <property type="protein sequence ID" value="KAL2325833.1"/>
    <property type="molecule type" value="Genomic_DNA"/>
</dbReference>
<keyword evidence="2" id="KW-1185">Reference proteome</keyword>
<comment type="caution">
    <text evidence="1">The sequence shown here is derived from an EMBL/GenBank/DDBJ whole genome shotgun (WGS) entry which is preliminary data.</text>
</comment>